<dbReference type="RefSeq" id="WP_008846245.1">
    <property type="nucleotide sequence ID" value="NZ_BAEN01000075.1"/>
</dbReference>
<comment type="caution">
    <text evidence="7">The sequence shown here is derived from an EMBL/GenBank/DDBJ whole genome shotgun (WGS) entry which is preliminary data.</text>
</comment>
<dbReference type="InterPro" id="IPR002797">
    <property type="entry name" value="Polysacc_synth"/>
</dbReference>
<feature type="transmembrane region" description="Helical" evidence="6">
    <location>
        <begin position="360"/>
        <end position="381"/>
    </location>
</feature>
<feature type="transmembrane region" description="Helical" evidence="6">
    <location>
        <begin position="262"/>
        <end position="279"/>
    </location>
</feature>
<dbReference type="Pfam" id="PF01943">
    <property type="entry name" value="Polysacc_synt"/>
    <property type="match status" value="1"/>
</dbReference>
<evidence type="ECO:0000313" key="7">
    <source>
        <dbReference type="EMBL" id="GAC16443.1"/>
    </source>
</evidence>
<feature type="transmembrane region" description="Helical" evidence="6">
    <location>
        <begin position="176"/>
        <end position="194"/>
    </location>
</feature>
<proteinExistence type="predicted"/>
<dbReference type="EMBL" id="BAEN01000075">
    <property type="protein sequence ID" value="GAC16443.1"/>
    <property type="molecule type" value="Genomic_DNA"/>
</dbReference>
<evidence type="ECO:0000256" key="2">
    <source>
        <dbReference type="ARBA" id="ARBA00022475"/>
    </source>
</evidence>
<feature type="transmembrane region" description="Helical" evidence="6">
    <location>
        <begin position="286"/>
        <end position="304"/>
    </location>
</feature>
<evidence type="ECO:0008006" key="9">
    <source>
        <dbReference type="Google" id="ProtNLM"/>
    </source>
</evidence>
<feature type="transmembrane region" description="Helical" evidence="6">
    <location>
        <begin position="97"/>
        <end position="123"/>
    </location>
</feature>
<dbReference type="GO" id="GO:0005886">
    <property type="term" value="C:plasma membrane"/>
    <property type="evidence" value="ECO:0007669"/>
    <property type="project" value="UniProtKB-SubCell"/>
</dbReference>
<evidence type="ECO:0000256" key="4">
    <source>
        <dbReference type="ARBA" id="ARBA00022989"/>
    </source>
</evidence>
<keyword evidence="8" id="KW-1185">Reference proteome</keyword>
<name>K6YIK7_9ALTE</name>
<protein>
    <recommendedName>
        <fullName evidence="9">Polysaccharide biosynthesis protein</fullName>
    </recommendedName>
</protein>
<reference evidence="7 8" key="1">
    <citation type="journal article" date="2017" name="Antonie Van Leeuwenhoek">
        <title>Rhizobium rhizosphaerae sp. nov., a novel species isolated from rice rhizosphere.</title>
        <authorList>
            <person name="Zhao J.J."/>
            <person name="Zhang J."/>
            <person name="Zhang R.J."/>
            <person name="Zhang C.W."/>
            <person name="Yin H.Q."/>
            <person name="Zhang X.X."/>
        </authorList>
    </citation>
    <scope>NUCLEOTIDE SEQUENCE [LARGE SCALE GENOMIC DNA]</scope>
    <source>
        <strain evidence="7 8">E3</strain>
    </source>
</reference>
<dbReference type="InterPro" id="IPR050833">
    <property type="entry name" value="Poly_Biosynth_Transport"/>
</dbReference>
<feature type="transmembrane region" description="Helical" evidence="6">
    <location>
        <begin position="20"/>
        <end position="42"/>
    </location>
</feature>
<feature type="transmembrane region" description="Helical" evidence="6">
    <location>
        <begin position="54"/>
        <end position="76"/>
    </location>
</feature>
<dbReference type="OrthoDB" id="103403at2"/>
<sequence>MLSKFKNLSDEHVSKRNIRLILSVTTSIVAKFVSMGAALITIPLTLDYLGTQLFGVWMVISGIVAFMSFSDLGLGMGLQNALSRSQGENDTSSPRHFISNCYFFAAFLSLVLCIILVILNNIFSFSWVFELDNKFELDEALTAMKLSILIFIVAIPISLISRVLSGIQKSYIASNLLMLGSILSLLSIFLTIYFDLGIIGLATLYISSPVLINLLFSIYFFTKNKSLIPKFSNISKRHFSVIFSSGIWTVLTQLVYTAKMNLPIVIISSFIGMVAVAEFSITQRLVGILSALISMALQPLWAVYGEAYYRGDKVWVTKTLVKSIRLTVLITSTAGLLLVFIGQNIITLWLGEGSPLPSKILVLSFSLWALASNINVCYAMLLNGTGNFKRPFFYSIICVSIGLLISTIFIHSLGLVGIVLTLFICSELFRIPFNYLESKRVIKKLNNEGCSC</sequence>
<keyword evidence="3 6" id="KW-0812">Transmembrane</keyword>
<accession>K6YIK7</accession>
<evidence type="ECO:0000313" key="8">
    <source>
        <dbReference type="Proteomes" id="UP000006334"/>
    </source>
</evidence>
<organism evidence="7 8">
    <name type="scientific">Aliiglaciecola lipolytica E3</name>
    <dbReference type="NCBI Taxonomy" id="1127673"/>
    <lineage>
        <taxon>Bacteria</taxon>
        <taxon>Pseudomonadati</taxon>
        <taxon>Pseudomonadota</taxon>
        <taxon>Gammaproteobacteria</taxon>
        <taxon>Alteromonadales</taxon>
        <taxon>Alteromonadaceae</taxon>
        <taxon>Aliiglaciecola</taxon>
    </lineage>
</organism>
<dbReference type="AlphaFoldDB" id="K6YIK7"/>
<feature type="transmembrane region" description="Helical" evidence="6">
    <location>
        <begin position="143"/>
        <end position="164"/>
    </location>
</feature>
<keyword evidence="4 6" id="KW-1133">Transmembrane helix</keyword>
<gene>
    <name evidence="7" type="ORF">GLIP_3832</name>
</gene>
<dbReference type="Proteomes" id="UP000006334">
    <property type="component" value="Unassembled WGS sequence"/>
</dbReference>
<evidence type="ECO:0000256" key="6">
    <source>
        <dbReference type="SAM" id="Phobius"/>
    </source>
</evidence>
<feature type="transmembrane region" description="Helical" evidence="6">
    <location>
        <begin position="393"/>
        <end position="425"/>
    </location>
</feature>
<keyword evidence="5 6" id="KW-0472">Membrane</keyword>
<dbReference type="STRING" id="1127673.GLIP_3832"/>
<comment type="subcellular location">
    <subcellularLocation>
        <location evidence="1">Cell membrane</location>
        <topology evidence="1">Multi-pass membrane protein</topology>
    </subcellularLocation>
</comment>
<evidence type="ECO:0000256" key="1">
    <source>
        <dbReference type="ARBA" id="ARBA00004651"/>
    </source>
</evidence>
<keyword evidence="2" id="KW-1003">Cell membrane</keyword>
<dbReference type="PANTHER" id="PTHR30250">
    <property type="entry name" value="PST FAMILY PREDICTED COLANIC ACID TRANSPORTER"/>
    <property type="match status" value="1"/>
</dbReference>
<dbReference type="eggNOG" id="COG2244">
    <property type="taxonomic scope" value="Bacteria"/>
</dbReference>
<dbReference type="PANTHER" id="PTHR30250:SF26">
    <property type="entry name" value="PSMA PROTEIN"/>
    <property type="match status" value="1"/>
</dbReference>
<evidence type="ECO:0000256" key="3">
    <source>
        <dbReference type="ARBA" id="ARBA00022692"/>
    </source>
</evidence>
<feature type="transmembrane region" description="Helical" evidence="6">
    <location>
        <begin position="324"/>
        <end position="348"/>
    </location>
</feature>
<evidence type="ECO:0000256" key="5">
    <source>
        <dbReference type="ARBA" id="ARBA00023136"/>
    </source>
</evidence>
<feature type="transmembrane region" description="Helical" evidence="6">
    <location>
        <begin position="200"/>
        <end position="219"/>
    </location>
</feature>